<evidence type="ECO:0000313" key="4">
    <source>
        <dbReference type="Proteomes" id="UP000662111"/>
    </source>
</evidence>
<dbReference type="Pfam" id="PF02371">
    <property type="entry name" value="Transposase_20"/>
    <property type="match status" value="1"/>
</dbReference>
<dbReference type="PANTHER" id="PTHR33055:SF3">
    <property type="entry name" value="PUTATIVE TRANSPOSASE FOR IS117-RELATED"/>
    <property type="match status" value="1"/>
</dbReference>
<sequence>MSIHSTDPTTVPSSPVRVQVGIDAAVVANHHVCVREILGDGQVRLTRFTTPPTLAGLNALSARLGRHPGVVAVAEPTSMTWLALSIAMRQAGGDLSLLGARHAARLRGAIIGKDKSDVIDADVLATAGEVFTLTPLRPLSPAQLSLRRAVTRRGKLVVDGNRARRRLISLARWAFPDVWSAFAGSQPTAIAVLTRWPDLRALGSARRATLTGVVAAHTRAVPDVPARVEAIRSAARAWADFWDGHLDLDALAWEVGEHLHDMHEAQERIARATAQATGYWTDLYGDDVLLGSVPGMGPATAPTVRAFLGDGSAFTTAKAAASYVGMNPSTWSSGTVVQPSRAITKEGPAVLRLAFYQAAGGARRVDPQLAAYYRHLMVDRGHGHTKATVAVARKLIERTWTVLHRDRPYQLRDTDGTPLTRARAKEIARTYAVPPEVRARARARSAATHRSKLTR</sequence>
<dbReference type="Pfam" id="PF01548">
    <property type="entry name" value="DEDD_Tnp_IS110"/>
    <property type="match status" value="1"/>
</dbReference>
<dbReference type="InterPro" id="IPR047650">
    <property type="entry name" value="Transpos_IS110"/>
</dbReference>
<feature type="domain" description="Transposase IS110-like N-terminal" evidence="1">
    <location>
        <begin position="20"/>
        <end position="176"/>
    </location>
</feature>
<organism evidence="3 4">
    <name type="scientific">Ornithinimicrobium pekingense</name>
    <dbReference type="NCBI Taxonomy" id="384677"/>
    <lineage>
        <taxon>Bacteria</taxon>
        <taxon>Bacillati</taxon>
        <taxon>Actinomycetota</taxon>
        <taxon>Actinomycetes</taxon>
        <taxon>Micrococcales</taxon>
        <taxon>Ornithinimicrobiaceae</taxon>
        <taxon>Ornithinimicrobium</taxon>
    </lineage>
</organism>
<comment type="caution">
    <text evidence="3">The sequence shown here is derived from an EMBL/GenBank/DDBJ whole genome shotgun (WGS) entry which is preliminary data.</text>
</comment>
<gene>
    <name evidence="3" type="ORF">GCM10011509_29700</name>
</gene>
<dbReference type="PANTHER" id="PTHR33055">
    <property type="entry name" value="TRANSPOSASE FOR INSERTION SEQUENCE ELEMENT IS1111A"/>
    <property type="match status" value="1"/>
</dbReference>
<keyword evidence="4" id="KW-1185">Reference proteome</keyword>
<evidence type="ECO:0000313" key="3">
    <source>
        <dbReference type="EMBL" id="GGK79234.1"/>
    </source>
</evidence>
<dbReference type="RefSeq" id="WP_156875801.1">
    <property type="nucleotide sequence ID" value="NZ_BMLB01000006.1"/>
</dbReference>
<dbReference type="Proteomes" id="UP000662111">
    <property type="component" value="Unassembled WGS sequence"/>
</dbReference>
<dbReference type="InterPro" id="IPR002525">
    <property type="entry name" value="Transp_IS110-like_N"/>
</dbReference>
<proteinExistence type="predicted"/>
<evidence type="ECO:0000259" key="2">
    <source>
        <dbReference type="Pfam" id="PF02371"/>
    </source>
</evidence>
<accession>A0ABQ2FB08</accession>
<dbReference type="InterPro" id="IPR003346">
    <property type="entry name" value="Transposase_20"/>
</dbReference>
<evidence type="ECO:0000259" key="1">
    <source>
        <dbReference type="Pfam" id="PF01548"/>
    </source>
</evidence>
<evidence type="ECO:0008006" key="5">
    <source>
        <dbReference type="Google" id="ProtNLM"/>
    </source>
</evidence>
<reference evidence="4" key="1">
    <citation type="journal article" date="2019" name="Int. J. Syst. Evol. Microbiol.">
        <title>The Global Catalogue of Microorganisms (GCM) 10K type strain sequencing project: providing services to taxonomists for standard genome sequencing and annotation.</title>
        <authorList>
            <consortium name="The Broad Institute Genomics Platform"/>
            <consortium name="The Broad Institute Genome Sequencing Center for Infectious Disease"/>
            <person name="Wu L."/>
            <person name="Ma J."/>
        </authorList>
    </citation>
    <scope>NUCLEOTIDE SEQUENCE [LARGE SCALE GENOMIC DNA]</scope>
    <source>
        <strain evidence="4">CGMCC 1.5362</strain>
    </source>
</reference>
<name>A0ABQ2FB08_9MICO</name>
<protein>
    <recommendedName>
        <fullName evidence="5">IS110 family transposase</fullName>
    </recommendedName>
</protein>
<feature type="domain" description="Transposase IS116/IS110/IS902 C-terminal" evidence="2">
    <location>
        <begin position="289"/>
        <end position="374"/>
    </location>
</feature>
<dbReference type="NCBIfam" id="NF033542">
    <property type="entry name" value="transpos_IS110"/>
    <property type="match status" value="1"/>
</dbReference>
<dbReference type="EMBL" id="BMLB01000006">
    <property type="protein sequence ID" value="GGK79234.1"/>
    <property type="molecule type" value="Genomic_DNA"/>
</dbReference>